<dbReference type="EMBL" id="BMJH01000001">
    <property type="protein sequence ID" value="GGC56755.1"/>
    <property type="molecule type" value="Genomic_DNA"/>
</dbReference>
<dbReference type="GO" id="GO:0016042">
    <property type="term" value="P:lipid catabolic process"/>
    <property type="evidence" value="ECO:0007669"/>
    <property type="project" value="InterPro"/>
</dbReference>
<dbReference type="InterPro" id="IPR005152">
    <property type="entry name" value="Lipase_secreted"/>
</dbReference>
<name>A0A916U285_9ACTN</name>
<dbReference type="GO" id="GO:0004806">
    <property type="term" value="F:triacylglycerol lipase activity"/>
    <property type="evidence" value="ECO:0007669"/>
    <property type="project" value="InterPro"/>
</dbReference>
<sequence>MIETQLRQRAHRYPLRVYMRATVATLVATTVGLTVGASGAAANPLLHQTGPYWSELDVRDYSNAVPAPGTLVDSSQLDPAVKIADSGYGYRIAYSTTDHRGEAALSTASVHVPPGTPPPGGWPVIAWGHGTTGIGDTCAPSTQPANATRSVTANYPGYWLRQGFAVVATDYVGLSTPGIHPYLHAEAAANSVIDSVRSAHGLNLRLSRSWVAIGHSQGGAAALSAAHHEPRVAGSDQRSDFRGAVALAPATHVEDFLDLAAPLPQAIAGNDTGYLMYILAGMRDTYPDLDIDGYLTARGRSLLNSSLDLCSSELAAEASGLRLDTLFSQPMRDMPGFVDAAFDYMALPEQGYNTPLLIAQGLDDSLPPNRPIALADRIAVSGSFIALRTYDGVDHNGVLEASLSDVQRFVEALFTSAPERTLRASGFGG</sequence>
<dbReference type="Gene3D" id="3.40.50.1820">
    <property type="entry name" value="alpha/beta hydrolase"/>
    <property type="match status" value="1"/>
</dbReference>
<organism evidence="1 2">
    <name type="scientific">Hoyosella rhizosphaerae</name>
    <dbReference type="NCBI Taxonomy" id="1755582"/>
    <lineage>
        <taxon>Bacteria</taxon>
        <taxon>Bacillati</taxon>
        <taxon>Actinomycetota</taxon>
        <taxon>Actinomycetes</taxon>
        <taxon>Mycobacteriales</taxon>
        <taxon>Hoyosellaceae</taxon>
        <taxon>Hoyosella</taxon>
    </lineage>
</organism>
<dbReference type="PANTHER" id="PTHR34853">
    <property type="match status" value="1"/>
</dbReference>
<dbReference type="PANTHER" id="PTHR34853:SF1">
    <property type="entry name" value="LIPASE 5"/>
    <property type="match status" value="1"/>
</dbReference>
<dbReference type="RefSeq" id="WP_188670610.1">
    <property type="nucleotide sequence ID" value="NZ_BMJH01000001.1"/>
</dbReference>
<keyword evidence="2" id="KW-1185">Reference proteome</keyword>
<evidence type="ECO:0000313" key="2">
    <source>
        <dbReference type="Proteomes" id="UP000641514"/>
    </source>
</evidence>
<dbReference type="InterPro" id="IPR029058">
    <property type="entry name" value="AB_hydrolase_fold"/>
</dbReference>
<protein>
    <submittedName>
        <fullName evidence="1">Lipase</fullName>
    </submittedName>
</protein>
<gene>
    <name evidence="1" type="ORF">GCM10011410_06530</name>
</gene>
<accession>A0A916U285</accession>
<dbReference type="SUPFAM" id="SSF53474">
    <property type="entry name" value="alpha/beta-Hydrolases"/>
    <property type="match status" value="1"/>
</dbReference>
<comment type="caution">
    <text evidence="1">The sequence shown here is derived from an EMBL/GenBank/DDBJ whole genome shotgun (WGS) entry which is preliminary data.</text>
</comment>
<dbReference type="Pfam" id="PF03583">
    <property type="entry name" value="LIP"/>
    <property type="match status" value="1"/>
</dbReference>
<dbReference type="Proteomes" id="UP000641514">
    <property type="component" value="Unassembled WGS sequence"/>
</dbReference>
<reference evidence="1" key="1">
    <citation type="journal article" date="2014" name="Int. J. Syst. Evol. Microbiol.">
        <title>Complete genome sequence of Corynebacterium casei LMG S-19264T (=DSM 44701T), isolated from a smear-ripened cheese.</title>
        <authorList>
            <consortium name="US DOE Joint Genome Institute (JGI-PGF)"/>
            <person name="Walter F."/>
            <person name="Albersmeier A."/>
            <person name="Kalinowski J."/>
            <person name="Ruckert C."/>
        </authorList>
    </citation>
    <scope>NUCLEOTIDE SEQUENCE</scope>
    <source>
        <strain evidence="1">CGMCC 1.15478</strain>
    </source>
</reference>
<dbReference type="Gene3D" id="1.10.260.130">
    <property type="match status" value="1"/>
</dbReference>
<reference evidence="1" key="2">
    <citation type="submission" date="2020-09" db="EMBL/GenBank/DDBJ databases">
        <authorList>
            <person name="Sun Q."/>
            <person name="Zhou Y."/>
        </authorList>
    </citation>
    <scope>NUCLEOTIDE SEQUENCE</scope>
    <source>
        <strain evidence="1">CGMCC 1.15478</strain>
    </source>
</reference>
<dbReference type="PIRSF" id="PIRSF029171">
    <property type="entry name" value="Esterase_LipA"/>
    <property type="match status" value="1"/>
</dbReference>
<evidence type="ECO:0000313" key="1">
    <source>
        <dbReference type="EMBL" id="GGC56755.1"/>
    </source>
</evidence>
<proteinExistence type="predicted"/>
<dbReference type="AlphaFoldDB" id="A0A916U285"/>